<organism evidence="2 3">
    <name type="scientific">Cetobacterium somerae ATCC BAA-474</name>
    <dbReference type="NCBI Taxonomy" id="1319815"/>
    <lineage>
        <taxon>Bacteria</taxon>
        <taxon>Fusobacteriati</taxon>
        <taxon>Fusobacteriota</taxon>
        <taxon>Fusobacteriia</taxon>
        <taxon>Fusobacteriales</taxon>
        <taxon>Fusobacteriaceae</taxon>
        <taxon>Cetobacterium</taxon>
    </lineage>
</organism>
<keyword evidence="3" id="KW-1185">Reference proteome</keyword>
<dbReference type="EMBL" id="AXZF01000029">
    <property type="protein sequence ID" value="ERT69313.1"/>
    <property type="molecule type" value="Genomic_DNA"/>
</dbReference>
<dbReference type="PROSITE" id="PS51257">
    <property type="entry name" value="PROKAR_LIPOPROTEIN"/>
    <property type="match status" value="1"/>
</dbReference>
<evidence type="ECO:0000259" key="1">
    <source>
        <dbReference type="Pfam" id="PF13441"/>
    </source>
</evidence>
<sequence>MKKLFVGLILGLMLVGCSNMTSREKSALVGAGAGALVGTAISGDSKGALIGAGVGALGGAAVDNYNKKGNVLGN</sequence>
<dbReference type="Pfam" id="PF13441">
    <property type="entry name" value="Gly-zipper_YMGG"/>
    <property type="match status" value="1"/>
</dbReference>
<evidence type="ECO:0000313" key="3">
    <source>
        <dbReference type="Proteomes" id="UP000017081"/>
    </source>
</evidence>
<feature type="domain" description="YMGG-like Gly-zipper" evidence="1">
    <location>
        <begin position="23"/>
        <end position="65"/>
    </location>
</feature>
<dbReference type="Proteomes" id="UP000017081">
    <property type="component" value="Unassembled WGS sequence"/>
</dbReference>
<dbReference type="AlphaFoldDB" id="U7VES6"/>
<dbReference type="HOGENOM" id="CLU_158447_3_2_0"/>
<evidence type="ECO:0000313" key="2">
    <source>
        <dbReference type="EMBL" id="ERT69313.1"/>
    </source>
</evidence>
<accession>U7VES6</accession>
<protein>
    <recommendedName>
        <fullName evidence="1">YMGG-like Gly-zipper domain-containing protein</fullName>
    </recommendedName>
</protein>
<gene>
    <name evidence="2" type="ORF">HMPREF0202_00822</name>
</gene>
<name>U7VES6_9FUSO</name>
<dbReference type="InterPro" id="IPR027367">
    <property type="entry name" value="Gly-zipper_YMGG"/>
</dbReference>
<comment type="caution">
    <text evidence="2">The sequence shown here is derived from an EMBL/GenBank/DDBJ whole genome shotgun (WGS) entry which is preliminary data.</text>
</comment>
<dbReference type="RefSeq" id="WP_023050367.1">
    <property type="nucleotide sequence ID" value="NZ_CP173062.2"/>
</dbReference>
<dbReference type="STRING" id="1319815.HMPREF0202_00822"/>
<reference evidence="2 3" key="1">
    <citation type="submission" date="2013-08" db="EMBL/GenBank/DDBJ databases">
        <authorList>
            <person name="Weinstock G."/>
            <person name="Sodergren E."/>
            <person name="Wylie T."/>
            <person name="Fulton L."/>
            <person name="Fulton R."/>
            <person name="Fronick C."/>
            <person name="O'Laughlin M."/>
            <person name="Godfrey J."/>
            <person name="Miner T."/>
            <person name="Herter B."/>
            <person name="Appelbaum E."/>
            <person name="Cordes M."/>
            <person name="Lek S."/>
            <person name="Wollam A."/>
            <person name="Pepin K.H."/>
            <person name="Palsikar V.B."/>
            <person name="Mitreva M."/>
            <person name="Wilson R.K."/>
        </authorList>
    </citation>
    <scope>NUCLEOTIDE SEQUENCE [LARGE SCALE GENOMIC DNA]</scope>
    <source>
        <strain evidence="2 3">ATCC BAA-474</strain>
    </source>
</reference>
<proteinExistence type="predicted"/>